<dbReference type="RefSeq" id="XP_016639579.1">
    <property type="nucleotide sequence ID" value="XM_016791069.1"/>
</dbReference>
<dbReference type="InterPro" id="IPR011009">
    <property type="entry name" value="Kinase-like_dom_sf"/>
</dbReference>
<keyword evidence="2" id="KW-0723">Serine/threonine-protein kinase</keyword>
<dbReference type="OMA" id="KPMWGSF"/>
<evidence type="ECO:0000256" key="8">
    <source>
        <dbReference type="ARBA" id="ARBA00048679"/>
    </source>
</evidence>
<dbReference type="Proteomes" id="UP000028545">
    <property type="component" value="Unassembled WGS sequence"/>
</dbReference>
<evidence type="ECO:0000256" key="3">
    <source>
        <dbReference type="ARBA" id="ARBA00022679"/>
    </source>
</evidence>
<evidence type="ECO:0000256" key="4">
    <source>
        <dbReference type="ARBA" id="ARBA00022741"/>
    </source>
</evidence>
<dbReference type="GO" id="GO:0005737">
    <property type="term" value="C:cytoplasm"/>
    <property type="evidence" value="ECO:0007669"/>
    <property type="project" value="TreeGrafter"/>
</dbReference>
<dbReference type="AlphaFoldDB" id="A0A084FXG8"/>
<dbReference type="FunFam" id="1.10.510.10:FF:000922">
    <property type="entry name" value="Protein kinase domain protein"/>
    <property type="match status" value="1"/>
</dbReference>
<keyword evidence="6" id="KW-0067">ATP-binding</keyword>
<evidence type="ECO:0000256" key="1">
    <source>
        <dbReference type="ARBA" id="ARBA00012513"/>
    </source>
</evidence>
<dbReference type="OrthoDB" id="5979581at2759"/>
<dbReference type="PROSITE" id="PS50011">
    <property type="entry name" value="PROTEIN_KINASE_DOM"/>
    <property type="match status" value="1"/>
</dbReference>
<keyword evidence="5" id="KW-0418">Kinase</keyword>
<dbReference type="SMART" id="SM00220">
    <property type="entry name" value="S_TKc"/>
    <property type="match status" value="1"/>
</dbReference>
<dbReference type="KEGG" id="sapo:SAPIO_CDS9749"/>
<dbReference type="Gene3D" id="3.30.200.20">
    <property type="entry name" value="Phosphorylase Kinase, domain 1"/>
    <property type="match status" value="1"/>
</dbReference>
<comment type="catalytic activity">
    <reaction evidence="8">
        <text>L-seryl-[protein] + ATP = O-phospho-L-seryl-[protein] + ADP + H(+)</text>
        <dbReference type="Rhea" id="RHEA:17989"/>
        <dbReference type="Rhea" id="RHEA-COMP:9863"/>
        <dbReference type="Rhea" id="RHEA-COMP:11604"/>
        <dbReference type="ChEBI" id="CHEBI:15378"/>
        <dbReference type="ChEBI" id="CHEBI:29999"/>
        <dbReference type="ChEBI" id="CHEBI:30616"/>
        <dbReference type="ChEBI" id="CHEBI:83421"/>
        <dbReference type="ChEBI" id="CHEBI:456216"/>
        <dbReference type="EC" id="2.7.11.1"/>
    </reaction>
</comment>
<dbReference type="GeneID" id="27728821"/>
<feature type="domain" description="Protein kinase" evidence="9">
    <location>
        <begin position="126"/>
        <end position="485"/>
    </location>
</feature>
<evidence type="ECO:0000256" key="6">
    <source>
        <dbReference type="ARBA" id="ARBA00022840"/>
    </source>
</evidence>
<dbReference type="InterPro" id="IPR051334">
    <property type="entry name" value="SRPK"/>
</dbReference>
<keyword evidence="11" id="KW-1185">Reference proteome</keyword>
<evidence type="ECO:0000313" key="11">
    <source>
        <dbReference type="Proteomes" id="UP000028545"/>
    </source>
</evidence>
<evidence type="ECO:0000313" key="10">
    <source>
        <dbReference type="EMBL" id="KEZ39780.1"/>
    </source>
</evidence>
<dbReference type="Pfam" id="PF00069">
    <property type="entry name" value="Pkinase"/>
    <property type="match status" value="1"/>
</dbReference>
<dbReference type="PANTHER" id="PTHR47634:SF9">
    <property type="entry name" value="PROTEIN KINASE DOMAIN-CONTAINING PROTEIN-RELATED"/>
    <property type="match status" value="1"/>
</dbReference>
<dbReference type="GO" id="GO:0005634">
    <property type="term" value="C:nucleus"/>
    <property type="evidence" value="ECO:0007669"/>
    <property type="project" value="TreeGrafter"/>
</dbReference>
<dbReference type="GO" id="GO:0050684">
    <property type="term" value="P:regulation of mRNA processing"/>
    <property type="evidence" value="ECO:0007669"/>
    <property type="project" value="TreeGrafter"/>
</dbReference>
<evidence type="ECO:0000256" key="5">
    <source>
        <dbReference type="ARBA" id="ARBA00022777"/>
    </source>
</evidence>
<sequence>MPHIGEREERINVEEDVCMTGHIFVRRGVWLMGKRSTRSTDSEISIPARALVKPPWLVAACPATSSPSSKYRSRHQHPDSNLVRATHLEIPMAPLLKWARNLLRRTPWRPLRFPTAGFEVVPATKLLEEERFDEFKTGNYYPANIGDLFASNKYQVVGKLGFGDRDYVTLKIFARDHGDTCRDEFQTYKTIDKANPSHPGRRHVRTALDTFTIDRPGGDHQCLVQRPMWDSWKDLLLRNPAGRFSEALLKGGLQHLLRGLDYLHTECKLVHTDIKADNILHAIVDQGILEAFVKEEMESPSPRKYVDGAPVYMSRRFGLPEDFGRIVLSDFGSSVRGDLKRNHDAQPNVYRSPEVMIKAAWSYPVDIWNVGAMIWDVFEGGHLFYGEDPTGKGYTTRAHLAEVVGMLGPPPLDLLERGVRSKEFFSEDGQWIADVPIPLGHSLETAEHVLSGRNKAVFLNFVRGMLAWRPEDRKTARELLEDPWLNTWEISD</sequence>
<evidence type="ECO:0000256" key="2">
    <source>
        <dbReference type="ARBA" id="ARBA00022527"/>
    </source>
</evidence>
<dbReference type="VEuPathDB" id="FungiDB:SAPIO_CDS9749"/>
<proteinExistence type="predicted"/>
<evidence type="ECO:0000256" key="7">
    <source>
        <dbReference type="ARBA" id="ARBA00047899"/>
    </source>
</evidence>
<dbReference type="GO" id="GO:0005524">
    <property type="term" value="F:ATP binding"/>
    <property type="evidence" value="ECO:0007669"/>
    <property type="project" value="UniProtKB-KW"/>
</dbReference>
<dbReference type="PANTHER" id="PTHR47634">
    <property type="entry name" value="PROTEIN KINASE DOMAIN-CONTAINING PROTEIN-RELATED"/>
    <property type="match status" value="1"/>
</dbReference>
<accession>A0A084FXG8</accession>
<evidence type="ECO:0000259" key="9">
    <source>
        <dbReference type="PROSITE" id="PS50011"/>
    </source>
</evidence>
<organism evidence="10 11">
    <name type="scientific">Pseudallescheria apiosperma</name>
    <name type="common">Scedosporium apiospermum</name>
    <dbReference type="NCBI Taxonomy" id="563466"/>
    <lineage>
        <taxon>Eukaryota</taxon>
        <taxon>Fungi</taxon>
        <taxon>Dikarya</taxon>
        <taxon>Ascomycota</taxon>
        <taxon>Pezizomycotina</taxon>
        <taxon>Sordariomycetes</taxon>
        <taxon>Hypocreomycetidae</taxon>
        <taxon>Microascales</taxon>
        <taxon>Microascaceae</taxon>
        <taxon>Scedosporium</taxon>
    </lineage>
</organism>
<comment type="catalytic activity">
    <reaction evidence="7">
        <text>L-threonyl-[protein] + ATP = O-phospho-L-threonyl-[protein] + ADP + H(+)</text>
        <dbReference type="Rhea" id="RHEA:46608"/>
        <dbReference type="Rhea" id="RHEA-COMP:11060"/>
        <dbReference type="Rhea" id="RHEA-COMP:11605"/>
        <dbReference type="ChEBI" id="CHEBI:15378"/>
        <dbReference type="ChEBI" id="CHEBI:30013"/>
        <dbReference type="ChEBI" id="CHEBI:30616"/>
        <dbReference type="ChEBI" id="CHEBI:61977"/>
        <dbReference type="ChEBI" id="CHEBI:456216"/>
        <dbReference type="EC" id="2.7.11.1"/>
    </reaction>
</comment>
<gene>
    <name evidence="10" type="ORF">SAPIO_CDS9749</name>
</gene>
<protein>
    <recommendedName>
        <fullName evidence="1">non-specific serine/threonine protein kinase</fullName>
        <ecNumber evidence="1">2.7.11.1</ecNumber>
    </recommendedName>
</protein>
<dbReference type="GO" id="GO:0004674">
    <property type="term" value="F:protein serine/threonine kinase activity"/>
    <property type="evidence" value="ECO:0007669"/>
    <property type="project" value="UniProtKB-KW"/>
</dbReference>
<dbReference type="InterPro" id="IPR000719">
    <property type="entry name" value="Prot_kinase_dom"/>
</dbReference>
<comment type="caution">
    <text evidence="10">The sequence shown here is derived from an EMBL/GenBank/DDBJ whole genome shotgun (WGS) entry which is preliminary data.</text>
</comment>
<reference evidence="10 11" key="1">
    <citation type="journal article" date="2014" name="Genome Announc.">
        <title>Draft genome sequence of the pathogenic fungus Scedosporium apiospermum.</title>
        <authorList>
            <person name="Vandeputte P."/>
            <person name="Ghamrawi S."/>
            <person name="Rechenmann M."/>
            <person name="Iltis A."/>
            <person name="Giraud S."/>
            <person name="Fleury M."/>
            <person name="Thornton C."/>
            <person name="Delhaes L."/>
            <person name="Meyer W."/>
            <person name="Papon N."/>
            <person name="Bouchara J.P."/>
        </authorList>
    </citation>
    <scope>NUCLEOTIDE SEQUENCE [LARGE SCALE GENOMIC DNA]</scope>
    <source>
        <strain evidence="10 11">IHEM 14462</strain>
    </source>
</reference>
<dbReference type="SUPFAM" id="SSF56112">
    <property type="entry name" value="Protein kinase-like (PK-like)"/>
    <property type="match status" value="1"/>
</dbReference>
<dbReference type="HOGENOM" id="CLU_000288_81_1_1"/>
<dbReference type="EMBL" id="JOWA01000143">
    <property type="protein sequence ID" value="KEZ39780.1"/>
    <property type="molecule type" value="Genomic_DNA"/>
</dbReference>
<name>A0A084FXG8_PSEDA</name>
<keyword evidence="4" id="KW-0547">Nucleotide-binding</keyword>
<dbReference type="EC" id="2.7.11.1" evidence="1"/>
<keyword evidence="3" id="KW-0808">Transferase</keyword>
<dbReference type="Gene3D" id="1.10.510.10">
    <property type="entry name" value="Transferase(Phosphotransferase) domain 1"/>
    <property type="match status" value="1"/>
</dbReference>
<dbReference type="GO" id="GO:0000245">
    <property type="term" value="P:spliceosomal complex assembly"/>
    <property type="evidence" value="ECO:0007669"/>
    <property type="project" value="TreeGrafter"/>
</dbReference>